<dbReference type="Pfam" id="PF01740">
    <property type="entry name" value="STAS"/>
    <property type="match status" value="1"/>
</dbReference>
<dbReference type="EMBL" id="FOYZ01000006">
    <property type="protein sequence ID" value="SFR81226.1"/>
    <property type="molecule type" value="Genomic_DNA"/>
</dbReference>
<dbReference type="STRING" id="37658.SAMN05661086_01877"/>
<proteinExistence type="inferred from homology"/>
<organism evidence="8 9">
    <name type="scientific">Anaeromicropila populeti</name>
    <dbReference type="NCBI Taxonomy" id="37658"/>
    <lineage>
        <taxon>Bacteria</taxon>
        <taxon>Bacillati</taxon>
        <taxon>Bacillota</taxon>
        <taxon>Clostridia</taxon>
        <taxon>Lachnospirales</taxon>
        <taxon>Lachnospiraceae</taxon>
        <taxon>Anaeromicropila</taxon>
    </lineage>
</organism>
<dbReference type="Gene3D" id="3.30.750.24">
    <property type="entry name" value="STAS domain"/>
    <property type="match status" value="1"/>
</dbReference>
<accession>A0A1I6JQH1</accession>
<dbReference type="PANTHER" id="PTHR33495">
    <property type="entry name" value="ANTI-SIGMA FACTOR ANTAGONIST TM_1081-RELATED-RELATED"/>
    <property type="match status" value="1"/>
</dbReference>
<sequence length="127" mass="14359">MSKNNLINSSVHVENPEKAIYKVENHCLIIQLNSDLDHHSALKIREKSDHIIAHDNIRNIIFDFSNSNFMDSSGIGVIMGRYKKVIFSGGKIAVTGINPPVDRIFRVSGLYKIIQKYETVMDALKAF</sequence>
<dbReference type="AlphaFoldDB" id="A0A1I6JQH1"/>
<evidence type="ECO:0000256" key="3">
    <source>
        <dbReference type="ARBA" id="ARBA00020784"/>
    </source>
</evidence>
<dbReference type="NCBIfam" id="TIGR02886">
    <property type="entry name" value="spore_II_AA"/>
    <property type="match status" value="1"/>
</dbReference>
<keyword evidence="4" id="KW-0597">Phosphoprotein</keyword>
<feature type="domain" description="STAS" evidence="7">
    <location>
        <begin position="28"/>
        <end position="127"/>
    </location>
</feature>
<evidence type="ECO:0000256" key="2">
    <source>
        <dbReference type="ARBA" id="ARBA00009013"/>
    </source>
</evidence>
<dbReference type="GO" id="GO:0045152">
    <property type="term" value="F:antisigma factor binding"/>
    <property type="evidence" value="ECO:0007669"/>
    <property type="project" value="InterPro"/>
</dbReference>
<evidence type="ECO:0000256" key="5">
    <source>
        <dbReference type="ARBA" id="ARBA00022969"/>
    </source>
</evidence>
<dbReference type="SUPFAM" id="SSF52091">
    <property type="entry name" value="SpoIIaa-like"/>
    <property type="match status" value="1"/>
</dbReference>
<dbReference type="InterPro" id="IPR002645">
    <property type="entry name" value="STAS_dom"/>
</dbReference>
<evidence type="ECO:0000256" key="1">
    <source>
        <dbReference type="ARBA" id="ARBA00001976"/>
    </source>
</evidence>
<dbReference type="PANTHER" id="PTHR33495:SF2">
    <property type="entry name" value="ANTI-SIGMA FACTOR ANTAGONIST TM_1081-RELATED"/>
    <property type="match status" value="1"/>
</dbReference>
<dbReference type="PROSITE" id="PS50801">
    <property type="entry name" value="STAS"/>
    <property type="match status" value="1"/>
</dbReference>
<dbReference type="InterPro" id="IPR003658">
    <property type="entry name" value="Anti-sigma_ant"/>
</dbReference>
<keyword evidence="9" id="KW-1185">Reference proteome</keyword>
<dbReference type="InterPro" id="IPR036513">
    <property type="entry name" value="STAS_dom_sf"/>
</dbReference>
<dbReference type="Proteomes" id="UP000199659">
    <property type="component" value="Unassembled WGS sequence"/>
</dbReference>
<dbReference type="RefSeq" id="WP_242940507.1">
    <property type="nucleotide sequence ID" value="NZ_FOYZ01000006.1"/>
</dbReference>
<evidence type="ECO:0000313" key="9">
    <source>
        <dbReference type="Proteomes" id="UP000199659"/>
    </source>
</evidence>
<comment type="function">
    <text evidence="1">In the phosphorylated form it could act as an anti-anti-sigma factor that counteracts SpoIIAB and thus releases sigma f from inhibition.</text>
</comment>
<gene>
    <name evidence="8" type="ORF">SAMN05661086_01877</name>
</gene>
<dbReference type="CDD" id="cd07043">
    <property type="entry name" value="STAS_anti-anti-sigma_factors"/>
    <property type="match status" value="1"/>
</dbReference>
<comment type="similarity">
    <text evidence="2 6">Belongs to the anti-sigma-factor antagonist family.</text>
</comment>
<evidence type="ECO:0000259" key="7">
    <source>
        <dbReference type="PROSITE" id="PS50801"/>
    </source>
</evidence>
<dbReference type="GO" id="GO:0043856">
    <property type="term" value="F:anti-sigma factor antagonist activity"/>
    <property type="evidence" value="ECO:0007669"/>
    <property type="project" value="InterPro"/>
</dbReference>
<dbReference type="InterPro" id="IPR014237">
    <property type="entry name" value="Anti-sigma_F_ant"/>
</dbReference>
<dbReference type="NCBIfam" id="TIGR00377">
    <property type="entry name" value="ant_ant_sig"/>
    <property type="match status" value="1"/>
</dbReference>
<keyword evidence="5" id="KW-0749">Sporulation</keyword>
<dbReference type="GO" id="GO:0030435">
    <property type="term" value="P:sporulation resulting in formation of a cellular spore"/>
    <property type="evidence" value="ECO:0007669"/>
    <property type="project" value="UniProtKB-KW"/>
</dbReference>
<protein>
    <recommendedName>
        <fullName evidence="3 6">Anti-sigma F factor antagonist</fullName>
    </recommendedName>
    <alternativeName>
        <fullName evidence="6">Stage II sporulation protein</fullName>
    </alternativeName>
</protein>
<evidence type="ECO:0000313" key="8">
    <source>
        <dbReference type="EMBL" id="SFR81226.1"/>
    </source>
</evidence>
<evidence type="ECO:0000256" key="4">
    <source>
        <dbReference type="ARBA" id="ARBA00022553"/>
    </source>
</evidence>
<name>A0A1I6JQH1_9FIRM</name>
<evidence type="ECO:0000256" key="6">
    <source>
        <dbReference type="RuleBase" id="RU003749"/>
    </source>
</evidence>
<reference evidence="8 9" key="1">
    <citation type="submission" date="2016-10" db="EMBL/GenBank/DDBJ databases">
        <authorList>
            <person name="de Groot N.N."/>
        </authorList>
    </citation>
    <scope>NUCLEOTIDE SEQUENCE [LARGE SCALE GENOMIC DNA]</scope>
    <source>
        <strain evidence="8 9">743A</strain>
    </source>
</reference>